<protein>
    <submittedName>
        <fullName evidence="2">Uncharacterized protein</fullName>
    </submittedName>
</protein>
<comment type="caution">
    <text evidence="2">The sequence shown here is derived from an EMBL/GenBank/DDBJ whole genome shotgun (WGS) entry which is preliminary data.</text>
</comment>
<accession>A0ABV0T749</accession>
<dbReference type="Proteomes" id="UP001482620">
    <property type="component" value="Unassembled WGS sequence"/>
</dbReference>
<evidence type="ECO:0000256" key="1">
    <source>
        <dbReference type="SAM" id="MobiDB-lite"/>
    </source>
</evidence>
<reference evidence="2 3" key="1">
    <citation type="submission" date="2021-06" db="EMBL/GenBank/DDBJ databases">
        <authorList>
            <person name="Palmer J.M."/>
        </authorList>
    </citation>
    <scope>NUCLEOTIDE SEQUENCE [LARGE SCALE GENOMIC DNA]</scope>
    <source>
        <strain evidence="3">if_2019</strain>
        <tissue evidence="2">Muscle</tissue>
    </source>
</reference>
<keyword evidence="3" id="KW-1185">Reference proteome</keyword>
<proteinExistence type="predicted"/>
<feature type="region of interest" description="Disordered" evidence="1">
    <location>
        <begin position="48"/>
        <end position="68"/>
    </location>
</feature>
<feature type="non-terminal residue" evidence="2">
    <location>
        <position position="111"/>
    </location>
</feature>
<gene>
    <name evidence="2" type="ORF">ILYODFUR_011401</name>
</gene>
<evidence type="ECO:0000313" key="2">
    <source>
        <dbReference type="EMBL" id="MEQ2228685.1"/>
    </source>
</evidence>
<name>A0ABV0T749_9TELE</name>
<sequence>WCGDKVTCWKVNRQVSEWIMMVRSPSSKFQEGSWRSVQEICDRSLGETFPTGAGNEEAGHWSPSTEHGKVPVIERQQVRLHKLQRRRLYLPVTSWNERRRRGTQTPTCTHF</sequence>
<evidence type="ECO:0000313" key="3">
    <source>
        <dbReference type="Proteomes" id="UP001482620"/>
    </source>
</evidence>
<dbReference type="EMBL" id="JAHRIQ010024031">
    <property type="protein sequence ID" value="MEQ2228685.1"/>
    <property type="molecule type" value="Genomic_DNA"/>
</dbReference>
<feature type="non-terminal residue" evidence="2">
    <location>
        <position position="1"/>
    </location>
</feature>
<organism evidence="2 3">
    <name type="scientific">Ilyodon furcidens</name>
    <name type="common">goldbreast splitfin</name>
    <dbReference type="NCBI Taxonomy" id="33524"/>
    <lineage>
        <taxon>Eukaryota</taxon>
        <taxon>Metazoa</taxon>
        <taxon>Chordata</taxon>
        <taxon>Craniata</taxon>
        <taxon>Vertebrata</taxon>
        <taxon>Euteleostomi</taxon>
        <taxon>Actinopterygii</taxon>
        <taxon>Neopterygii</taxon>
        <taxon>Teleostei</taxon>
        <taxon>Neoteleostei</taxon>
        <taxon>Acanthomorphata</taxon>
        <taxon>Ovalentaria</taxon>
        <taxon>Atherinomorphae</taxon>
        <taxon>Cyprinodontiformes</taxon>
        <taxon>Goodeidae</taxon>
        <taxon>Ilyodon</taxon>
    </lineage>
</organism>